<proteinExistence type="predicted"/>
<organism evidence="1 2">
    <name type="scientific">Ophiophagus hannah</name>
    <name type="common">King cobra</name>
    <name type="synonym">Naja hannah</name>
    <dbReference type="NCBI Taxonomy" id="8665"/>
    <lineage>
        <taxon>Eukaryota</taxon>
        <taxon>Metazoa</taxon>
        <taxon>Chordata</taxon>
        <taxon>Craniata</taxon>
        <taxon>Vertebrata</taxon>
        <taxon>Euteleostomi</taxon>
        <taxon>Lepidosauria</taxon>
        <taxon>Squamata</taxon>
        <taxon>Bifurcata</taxon>
        <taxon>Unidentata</taxon>
        <taxon>Episquamata</taxon>
        <taxon>Toxicofera</taxon>
        <taxon>Serpentes</taxon>
        <taxon>Colubroidea</taxon>
        <taxon>Elapidae</taxon>
        <taxon>Elapinae</taxon>
        <taxon>Ophiophagus</taxon>
    </lineage>
</organism>
<keyword evidence="2" id="KW-1185">Reference proteome</keyword>
<sequence length="66" mass="7701">MWCSSHSNPRGEILKKATKITEQVLFSCQYYNHVESTSSYITPLFVDFPDHPQHFYILSDKNSMTT</sequence>
<reference evidence="1 2" key="1">
    <citation type="journal article" date="2013" name="Proc. Natl. Acad. Sci. U.S.A.">
        <title>The king cobra genome reveals dynamic gene evolution and adaptation in the snake venom system.</title>
        <authorList>
            <person name="Vonk F.J."/>
            <person name="Casewell N.R."/>
            <person name="Henkel C.V."/>
            <person name="Heimberg A.M."/>
            <person name="Jansen H.J."/>
            <person name="McCleary R.J."/>
            <person name="Kerkkamp H.M."/>
            <person name="Vos R.A."/>
            <person name="Guerreiro I."/>
            <person name="Calvete J.J."/>
            <person name="Wuster W."/>
            <person name="Woods A.E."/>
            <person name="Logan J.M."/>
            <person name="Harrison R.A."/>
            <person name="Castoe T.A."/>
            <person name="de Koning A.P."/>
            <person name="Pollock D.D."/>
            <person name="Yandell M."/>
            <person name="Calderon D."/>
            <person name="Renjifo C."/>
            <person name="Currier R.B."/>
            <person name="Salgado D."/>
            <person name="Pla D."/>
            <person name="Sanz L."/>
            <person name="Hyder A.S."/>
            <person name="Ribeiro J.M."/>
            <person name="Arntzen J.W."/>
            <person name="van den Thillart G.E."/>
            <person name="Boetzer M."/>
            <person name="Pirovano W."/>
            <person name="Dirks R.P."/>
            <person name="Spaink H.P."/>
            <person name="Duboule D."/>
            <person name="McGlinn E."/>
            <person name="Kini R.M."/>
            <person name="Richardson M.K."/>
        </authorList>
    </citation>
    <scope>NUCLEOTIDE SEQUENCE</scope>
    <source>
        <tissue evidence="1">Blood</tissue>
    </source>
</reference>
<dbReference type="Proteomes" id="UP000018936">
    <property type="component" value="Unassembled WGS sequence"/>
</dbReference>
<dbReference type="EMBL" id="AZIM01000047">
    <property type="protein sequence ID" value="ETE73744.1"/>
    <property type="molecule type" value="Genomic_DNA"/>
</dbReference>
<name>V8PGP7_OPHHA</name>
<gene>
    <name evidence="1" type="ORF">L345_00419</name>
</gene>
<accession>V8PGP7</accession>
<evidence type="ECO:0000313" key="2">
    <source>
        <dbReference type="Proteomes" id="UP000018936"/>
    </source>
</evidence>
<comment type="caution">
    <text evidence="1">The sequence shown here is derived from an EMBL/GenBank/DDBJ whole genome shotgun (WGS) entry which is preliminary data.</text>
</comment>
<protein>
    <submittedName>
        <fullName evidence="1">Uncharacterized protein</fullName>
    </submittedName>
</protein>
<dbReference type="AlphaFoldDB" id="V8PGP7"/>
<evidence type="ECO:0000313" key="1">
    <source>
        <dbReference type="EMBL" id="ETE73744.1"/>
    </source>
</evidence>
<feature type="non-terminal residue" evidence="1">
    <location>
        <position position="66"/>
    </location>
</feature>